<keyword evidence="7" id="KW-0460">Magnesium</keyword>
<dbReference type="Gene3D" id="3.40.50.1000">
    <property type="entry name" value="HAD superfamily/HAD-like"/>
    <property type="match status" value="1"/>
</dbReference>
<dbReference type="GO" id="GO:0008253">
    <property type="term" value="F:5'-nucleotidase activity"/>
    <property type="evidence" value="ECO:0007669"/>
    <property type="project" value="UniProtKB-EC"/>
</dbReference>
<dbReference type="GO" id="GO:0005737">
    <property type="term" value="C:cytoplasm"/>
    <property type="evidence" value="ECO:0007669"/>
    <property type="project" value="UniProtKB-SubCell"/>
</dbReference>
<evidence type="ECO:0000256" key="6">
    <source>
        <dbReference type="ARBA" id="ARBA00022801"/>
    </source>
</evidence>
<keyword evidence="8 9" id="KW-0546">Nucleotide metabolism</keyword>
<keyword evidence="6 9" id="KW-0378">Hydrolase</keyword>
<dbReference type="AlphaFoldDB" id="A0AAV5WFN4"/>
<accession>A0AAV5WFN4</accession>
<evidence type="ECO:0000256" key="4">
    <source>
        <dbReference type="ARBA" id="ARBA00022723"/>
    </source>
</evidence>
<comment type="caution">
    <text evidence="11">The sequence shown here is derived from an EMBL/GenBank/DDBJ whole genome shotgun (WGS) entry which is preliminary data.</text>
</comment>
<keyword evidence="12" id="KW-1185">Reference proteome</keyword>
<feature type="signal peptide" evidence="10">
    <location>
        <begin position="1"/>
        <end position="30"/>
    </location>
</feature>
<dbReference type="GO" id="GO:0000287">
    <property type="term" value="F:magnesium ion binding"/>
    <property type="evidence" value="ECO:0007669"/>
    <property type="project" value="InterPro"/>
</dbReference>
<dbReference type="Pfam" id="PF05822">
    <property type="entry name" value="UMPH-1"/>
    <property type="match status" value="1"/>
</dbReference>
<reference evidence="11" key="1">
    <citation type="submission" date="2023-10" db="EMBL/GenBank/DDBJ databases">
        <title>Genome assembly of Pristionchus species.</title>
        <authorList>
            <person name="Yoshida K."/>
            <person name="Sommer R.J."/>
        </authorList>
    </citation>
    <scope>NUCLEOTIDE SEQUENCE</scope>
    <source>
        <strain evidence="11">RS5133</strain>
    </source>
</reference>
<name>A0AAV5WFN4_9BILA</name>
<comment type="catalytic activity">
    <reaction evidence="1 9">
        <text>a ribonucleoside 5'-phosphate + H2O = a ribonucleoside + phosphate</text>
        <dbReference type="Rhea" id="RHEA:12484"/>
        <dbReference type="ChEBI" id="CHEBI:15377"/>
        <dbReference type="ChEBI" id="CHEBI:18254"/>
        <dbReference type="ChEBI" id="CHEBI:43474"/>
        <dbReference type="ChEBI" id="CHEBI:58043"/>
        <dbReference type="EC" id="3.1.3.5"/>
    </reaction>
</comment>
<dbReference type="InterPro" id="IPR023214">
    <property type="entry name" value="HAD_sf"/>
</dbReference>
<dbReference type="PANTHER" id="PTHR13045:SF0">
    <property type="entry name" value="7-METHYLGUANOSINE PHOSPHATE-SPECIFIC 5'-NUCLEOTIDASE"/>
    <property type="match status" value="1"/>
</dbReference>
<dbReference type="PANTHER" id="PTHR13045">
    <property type="entry name" value="5'-NUCLEOTIDASE"/>
    <property type="match status" value="1"/>
</dbReference>
<keyword evidence="4" id="KW-0479">Metal-binding</keyword>
<keyword evidence="5 9" id="KW-0547">Nucleotide-binding</keyword>
<dbReference type="InterPro" id="IPR036412">
    <property type="entry name" value="HAD-like_sf"/>
</dbReference>
<evidence type="ECO:0000256" key="1">
    <source>
        <dbReference type="ARBA" id="ARBA00000815"/>
    </source>
</evidence>
<keyword evidence="10" id="KW-0732">Signal</keyword>
<gene>
    <name evidence="11" type="ORF">PFISCL1PPCAC_21994</name>
</gene>
<dbReference type="GO" id="GO:0000166">
    <property type="term" value="F:nucleotide binding"/>
    <property type="evidence" value="ECO:0007669"/>
    <property type="project" value="UniProtKB-KW"/>
</dbReference>
<evidence type="ECO:0000256" key="5">
    <source>
        <dbReference type="ARBA" id="ARBA00022741"/>
    </source>
</evidence>
<evidence type="ECO:0000313" key="12">
    <source>
        <dbReference type="Proteomes" id="UP001432322"/>
    </source>
</evidence>
<protein>
    <recommendedName>
        <fullName evidence="3 9">5'-nucleotidase</fullName>
        <ecNumber evidence="3 9">3.1.3.5</ecNumber>
    </recommendedName>
</protein>
<dbReference type="SFLD" id="SFLDS00003">
    <property type="entry name" value="Haloacid_Dehalogenase"/>
    <property type="match status" value="1"/>
</dbReference>
<dbReference type="EC" id="3.1.3.5" evidence="3 9"/>
<dbReference type="SUPFAM" id="SSF56784">
    <property type="entry name" value="HAD-like"/>
    <property type="match status" value="1"/>
</dbReference>
<dbReference type="EMBL" id="BTSY01000005">
    <property type="protein sequence ID" value="GMT30697.1"/>
    <property type="molecule type" value="Genomic_DNA"/>
</dbReference>
<feature type="non-terminal residue" evidence="11">
    <location>
        <position position="1"/>
    </location>
</feature>
<feature type="chain" id="PRO_5043663688" description="5'-nucleotidase" evidence="10">
    <location>
        <begin position="31"/>
        <end position="370"/>
    </location>
</feature>
<evidence type="ECO:0000256" key="8">
    <source>
        <dbReference type="ARBA" id="ARBA00023080"/>
    </source>
</evidence>
<dbReference type="InterPro" id="IPR006434">
    <property type="entry name" value="Pyrimidine_nucleotidase_eu"/>
</dbReference>
<evidence type="ECO:0000256" key="10">
    <source>
        <dbReference type="SAM" id="SignalP"/>
    </source>
</evidence>
<evidence type="ECO:0000256" key="9">
    <source>
        <dbReference type="RuleBase" id="RU361276"/>
    </source>
</evidence>
<keyword evidence="9" id="KW-0963">Cytoplasm</keyword>
<dbReference type="FunFam" id="1.10.150.340:FF:000001">
    <property type="entry name" value="Cytosolic 5-nucleotidase 3-like"/>
    <property type="match status" value="1"/>
</dbReference>
<dbReference type="Proteomes" id="UP001432322">
    <property type="component" value="Unassembled WGS sequence"/>
</dbReference>
<evidence type="ECO:0000313" key="11">
    <source>
        <dbReference type="EMBL" id="GMT30697.1"/>
    </source>
</evidence>
<dbReference type="SFLD" id="SFLDG01128">
    <property type="entry name" value="C1.4:_5'-Nucleotidase_Like"/>
    <property type="match status" value="1"/>
</dbReference>
<evidence type="ECO:0000256" key="2">
    <source>
        <dbReference type="ARBA" id="ARBA00008389"/>
    </source>
</evidence>
<evidence type="ECO:0000256" key="7">
    <source>
        <dbReference type="ARBA" id="ARBA00022842"/>
    </source>
</evidence>
<dbReference type="GO" id="GO:0009117">
    <property type="term" value="P:nucleotide metabolic process"/>
    <property type="evidence" value="ECO:0007669"/>
    <property type="project" value="UniProtKB-KW"/>
</dbReference>
<organism evidence="11 12">
    <name type="scientific">Pristionchus fissidentatus</name>
    <dbReference type="NCBI Taxonomy" id="1538716"/>
    <lineage>
        <taxon>Eukaryota</taxon>
        <taxon>Metazoa</taxon>
        <taxon>Ecdysozoa</taxon>
        <taxon>Nematoda</taxon>
        <taxon>Chromadorea</taxon>
        <taxon>Rhabditida</taxon>
        <taxon>Rhabditina</taxon>
        <taxon>Diplogasteromorpha</taxon>
        <taxon>Diplogasteroidea</taxon>
        <taxon>Neodiplogasteridae</taxon>
        <taxon>Pristionchus</taxon>
    </lineage>
</organism>
<comment type="similarity">
    <text evidence="2 9">Belongs to the pyrimidine 5'-nucleotidase family.</text>
</comment>
<comment type="subcellular location">
    <subcellularLocation>
        <location evidence="9">Cytoplasm</location>
    </subcellularLocation>
</comment>
<dbReference type="NCBIfam" id="TIGR01544">
    <property type="entry name" value="HAD-SF-IE"/>
    <property type="match status" value="1"/>
</dbReference>
<dbReference type="Gene3D" id="1.10.150.340">
    <property type="entry name" value="Pyrimidine 5'-nucleotidase (UMPH-1), N-terminal domain"/>
    <property type="match status" value="1"/>
</dbReference>
<sequence>REAHSNSFNSENRSMRLHVLVPLLVATVAASKIPGTHNMMCKAKLQGKDSLEAKAPKTQFDVKFRETCVAELFPRIPRALTQTLRFGHVRVKDIYTTFTKINNMIGSGPSKLLTISDFDHTMSRAYDEKGESCWTTHGIFEHTASMADLAVKLAALSAKYKPIEFNSSMTVEQKIPHMEAWWGESNDLIVAKGINRTLLEELVQRSNVRMRDNAPALLKKLEDAHVPLIMFSAGIGDIISVFFSQRLGAVPSNMHIVSNMMVFNNKDVVSGFKPPLIHSFNKNGKVVDKETMSLMSKKENVILMGDSMGDHHMIDGVKNHRGQDALKIGFLNKKDDLLKFYMDKYDIVIVDDQSMDVPRAIIDAVIGVRK</sequence>
<proteinExistence type="inferred from homology"/>
<evidence type="ECO:0000256" key="3">
    <source>
        <dbReference type="ARBA" id="ARBA00012643"/>
    </source>
</evidence>